<proteinExistence type="predicted"/>
<accession>K8A2W5</accession>
<dbReference type="InterPro" id="IPR031767">
    <property type="entry name" value="SgrT"/>
</dbReference>
<comment type="caution">
    <text evidence="1">The sequence shown here is derived from an EMBL/GenBank/DDBJ whole genome shotgun (WGS) entry which is preliminary data.</text>
</comment>
<protein>
    <recommendedName>
        <fullName evidence="3">Glucose uptake inhibitor SgrT</fullName>
    </recommendedName>
</protein>
<gene>
    <name evidence="1" type="ORF">BN137_3084</name>
</gene>
<name>K8A2W5_9ENTR</name>
<dbReference type="RefSeq" id="WP_007677117.1">
    <property type="nucleotide sequence ID" value="NZ_CAKW01000109.1"/>
</dbReference>
<evidence type="ECO:0008006" key="3">
    <source>
        <dbReference type="Google" id="ProtNLM"/>
    </source>
</evidence>
<sequence>MKTSSTGRFYLRYFSAIPRLSCSWLARLSSQTPQRMLDDVMQWEATFPVTFKRR</sequence>
<dbReference type="Proteomes" id="UP000009340">
    <property type="component" value="Unassembled WGS sequence"/>
</dbReference>
<evidence type="ECO:0000313" key="1">
    <source>
        <dbReference type="EMBL" id="CCJ73705.1"/>
    </source>
</evidence>
<reference evidence="1" key="1">
    <citation type="submission" date="2012-07" db="EMBL/GenBank/DDBJ databases">
        <authorList>
            <person name="Cummings C."/>
        </authorList>
    </citation>
    <scope>NUCLEOTIDE SEQUENCE</scope>
    <source>
        <strain evidence="1">1330</strain>
    </source>
</reference>
<dbReference type="OrthoDB" id="6488438at2"/>
<evidence type="ECO:0000313" key="2">
    <source>
        <dbReference type="Proteomes" id="UP000009340"/>
    </source>
</evidence>
<dbReference type="AlphaFoldDB" id="K8A2W5"/>
<organism evidence="1 2">
    <name type="scientific">Cronobacter condimenti 1330</name>
    <dbReference type="NCBI Taxonomy" id="1073999"/>
    <lineage>
        <taxon>Bacteria</taxon>
        <taxon>Pseudomonadati</taxon>
        <taxon>Pseudomonadota</taxon>
        <taxon>Gammaproteobacteria</taxon>
        <taxon>Enterobacterales</taxon>
        <taxon>Enterobacteriaceae</taxon>
        <taxon>Cronobacter</taxon>
    </lineage>
</organism>
<dbReference type="EMBL" id="CAKW01000109">
    <property type="protein sequence ID" value="CCJ73705.1"/>
    <property type="molecule type" value="Genomic_DNA"/>
</dbReference>
<dbReference type="Pfam" id="PF15894">
    <property type="entry name" value="SgrT"/>
    <property type="match status" value="1"/>
</dbReference>
<dbReference type="GO" id="GO:0046325">
    <property type="term" value="P:negative regulation of D-glucose import"/>
    <property type="evidence" value="ECO:0007669"/>
    <property type="project" value="InterPro"/>
</dbReference>